<reference evidence="1 2" key="1">
    <citation type="submission" date="2018-08" db="EMBL/GenBank/DDBJ databases">
        <title>Komagataeibacter sp. AV 382.</title>
        <authorList>
            <person name="Skraban J."/>
            <person name="Trcek J."/>
        </authorList>
    </citation>
    <scope>NUCLEOTIDE SEQUENCE [LARGE SCALE GENOMIC DNA]</scope>
    <source>
        <strain evidence="1 2">AV 382</strain>
    </source>
</reference>
<protein>
    <submittedName>
        <fullName evidence="1">Uncharacterized protein</fullName>
    </submittedName>
</protein>
<evidence type="ECO:0000313" key="1">
    <source>
        <dbReference type="EMBL" id="RFD18622.1"/>
    </source>
</evidence>
<comment type="caution">
    <text evidence="1">The sequence shown here is derived from an EMBL/GenBank/DDBJ whole genome shotgun (WGS) entry which is preliminary data.</text>
</comment>
<organism evidence="1 2">
    <name type="scientific">Komagataeibacter melaceti</name>
    <dbReference type="NCBI Taxonomy" id="2766577"/>
    <lineage>
        <taxon>Bacteria</taxon>
        <taxon>Pseudomonadati</taxon>
        <taxon>Pseudomonadota</taxon>
        <taxon>Alphaproteobacteria</taxon>
        <taxon>Acetobacterales</taxon>
        <taxon>Acetobacteraceae</taxon>
        <taxon>Komagataeibacter</taxon>
    </lineage>
</organism>
<dbReference type="EMBL" id="QUWV01000175">
    <property type="protein sequence ID" value="RFD18622.1"/>
    <property type="molecule type" value="Genomic_DNA"/>
</dbReference>
<gene>
    <name evidence="1" type="ORF">DY926_15590</name>
</gene>
<dbReference type="Proteomes" id="UP000262371">
    <property type="component" value="Unassembled WGS sequence"/>
</dbReference>
<proteinExistence type="predicted"/>
<evidence type="ECO:0000313" key="2">
    <source>
        <dbReference type="Proteomes" id="UP000262371"/>
    </source>
</evidence>
<keyword evidence="2" id="KW-1185">Reference proteome</keyword>
<dbReference type="AlphaFoldDB" id="A0A371YWL7"/>
<accession>A0A371YWL7</accession>
<sequence>MIEEVRPKGKTPPKNLRRTISAIFWRHQNGTPFRLSLFPGGLPHNCSFASRSLACGSASLKRSEARSRYWARSFSMARRS</sequence>
<name>A0A371YWL7_9PROT</name>